<organism evidence="1">
    <name type="scientific">Rhizophora mucronata</name>
    <name type="common">Asiatic mangrove</name>
    <dbReference type="NCBI Taxonomy" id="61149"/>
    <lineage>
        <taxon>Eukaryota</taxon>
        <taxon>Viridiplantae</taxon>
        <taxon>Streptophyta</taxon>
        <taxon>Embryophyta</taxon>
        <taxon>Tracheophyta</taxon>
        <taxon>Spermatophyta</taxon>
        <taxon>Magnoliopsida</taxon>
        <taxon>eudicotyledons</taxon>
        <taxon>Gunneridae</taxon>
        <taxon>Pentapetalae</taxon>
        <taxon>rosids</taxon>
        <taxon>fabids</taxon>
        <taxon>Malpighiales</taxon>
        <taxon>Rhizophoraceae</taxon>
        <taxon>Rhizophora</taxon>
    </lineage>
</organism>
<dbReference type="AlphaFoldDB" id="A0A2P2NPN5"/>
<reference evidence="1" key="1">
    <citation type="submission" date="2018-02" db="EMBL/GenBank/DDBJ databases">
        <title>Rhizophora mucronata_Transcriptome.</title>
        <authorList>
            <person name="Meera S.P."/>
            <person name="Sreeshan A."/>
            <person name="Augustine A."/>
        </authorList>
    </citation>
    <scope>NUCLEOTIDE SEQUENCE</scope>
    <source>
        <tissue evidence="1">Leaf</tissue>
    </source>
</reference>
<name>A0A2P2NPN5_RHIMU</name>
<accession>A0A2P2NPN5</accession>
<dbReference type="EMBL" id="GGEC01063917">
    <property type="protein sequence ID" value="MBX44401.1"/>
    <property type="molecule type" value="Transcribed_RNA"/>
</dbReference>
<evidence type="ECO:0000313" key="1">
    <source>
        <dbReference type="EMBL" id="MBX44401.1"/>
    </source>
</evidence>
<proteinExistence type="predicted"/>
<protein>
    <submittedName>
        <fullName evidence="1">Uncharacterized protein</fullName>
    </submittedName>
</protein>
<sequence>MIETWLCLNELPSSLISTQCLLVLGVKYIYHMKNEIKKFDHLILWKILRYFATTSLF</sequence>